<dbReference type="EMBL" id="CAFBOM010000024">
    <property type="protein sequence ID" value="CAB4976722.1"/>
    <property type="molecule type" value="Genomic_DNA"/>
</dbReference>
<sequence>MSPDDVVTALVQACERRDLDAVCALVTDDIEYDNVPIGKVFGPDGVRSVLGAGVMAQADEIEWRVLAQVASGDLVMNERVDRFRISDRWIEIPIAAVFRLRDGRVCLWRDYFDLETYRKQR</sequence>
<dbReference type="InterPro" id="IPR032710">
    <property type="entry name" value="NTF2-like_dom_sf"/>
</dbReference>
<evidence type="ECO:0000313" key="2">
    <source>
        <dbReference type="EMBL" id="CAB4751129.1"/>
    </source>
</evidence>
<proteinExistence type="predicted"/>
<dbReference type="AlphaFoldDB" id="A0A6J6TY72"/>
<accession>A0A6J6TY72</accession>
<organism evidence="2">
    <name type="scientific">freshwater metagenome</name>
    <dbReference type="NCBI Taxonomy" id="449393"/>
    <lineage>
        <taxon>unclassified sequences</taxon>
        <taxon>metagenomes</taxon>
        <taxon>ecological metagenomes</taxon>
    </lineage>
</organism>
<evidence type="ECO:0000313" key="3">
    <source>
        <dbReference type="EMBL" id="CAB4976722.1"/>
    </source>
</evidence>
<evidence type="ECO:0000259" key="1">
    <source>
        <dbReference type="Pfam" id="PF07858"/>
    </source>
</evidence>
<reference evidence="2" key="1">
    <citation type="submission" date="2020-05" db="EMBL/GenBank/DDBJ databases">
        <authorList>
            <person name="Chiriac C."/>
            <person name="Salcher M."/>
            <person name="Ghai R."/>
            <person name="Kavagutti S V."/>
        </authorList>
    </citation>
    <scope>NUCLEOTIDE SEQUENCE</scope>
</reference>
<feature type="domain" description="Limonene-1,2-epoxide hydrolase" evidence="1">
    <location>
        <begin position="5"/>
        <end position="118"/>
    </location>
</feature>
<dbReference type="Pfam" id="PF07858">
    <property type="entry name" value="LEH"/>
    <property type="match status" value="1"/>
</dbReference>
<dbReference type="EMBL" id="CAEZYZ010000129">
    <property type="protein sequence ID" value="CAB4751129.1"/>
    <property type="molecule type" value="Genomic_DNA"/>
</dbReference>
<gene>
    <name evidence="2" type="ORF">UFOPK2810_00855</name>
    <name evidence="3" type="ORF">UFOPK3957_00246</name>
</gene>
<dbReference type="Gene3D" id="3.10.450.50">
    <property type="match status" value="1"/>
</dbReference>
<name>A0A6J6TY72_9ZZZZ</name>
<dbReference type="InterPro" id="IPR013100">
    <property type="entry name" value="LEH"/>
</dbReference>
<protein>
    <submittedName>
        <fullName evidence="2">Unannotated protein</fullName>
    </submittedName>
</protein>
<dbReference type="SUPFAM" id="SSF54427">
    <property type="entry name" value="NTF2-like"/>
    <property type="match status" value="1"/>
</dbReference>